<sequence length="239" mass="27828">LESNYGLMISDEVMQTEEFLLGQNLLSCYDFVEQSCEYIVKQLSNMQKLRLGICKSWLLFWVVKWTLPTKYLGLPLGAKNKELEVWSGVMEKCEKKLSMWKSQYLSTIIRGQIDSHQGEEVLSMARKETRRREFNNNISITVGNGLKNHFFHEVWIGEGSLRNSFPHLYTLNLQRNAKVSQVWSQHGWELLFRRALNDWEIGEVANLLEVLNSHLALSVRHDKPRCKLGVHSDIMLLES</sequence>
<dbReference type="PANTHER" id="PTHR36617">
    <property type="entry name" value="PROTEIN, PUTATIVE-RELATED"/>
    <property type="match status" value="1"/>
</dbReference>
<accession>A0A9J5Y7Q9</accession>
<proteinExistence type="predicted"/>
<evidence type="ECO:0000313" key="2">
    <source>
        <dbReference type="Proteomes" id="UP000824120"/>
    </source>
</evidence>
<dbReference type="PANTHER" id="PTHR36617:SF15">
    <property type="entry name" value="REVERSE TRANSCRIPTASE ZINC-BINDING DOMAIN-CONTAINING PROTEIN"/>
    <property type="match status" value="1"/>
</dbReference>
<organism evidence="1 2">
    <name type="scientific">Solanum commersonii</name>
    <name type="common">Commerson's wild potato</name>
    <name type="synonym">Commerson's nightshade</name>
    <dbReference type="NCBI Taxonomy" id="4109"/>
    <lineage>
        <taxon>Eukaryota</taxon>
        <taxon>Viridiplantae</taxon>
        <taxon>Streptophyta</taxon>
        <taxon>Embryophyta</taxon>
        <taxon>Tracheophyta</taxon>
        <taxon>Spermatophyta</taxon>
        <taxon>Magnoliopsida</taxon>
        <taxon>eudicotyledons</taxon>
        <taxon>Gunneridae</taxon>
        <taxon>Pentapetalae</taxon>
        <taxon>asterids</taxon>
        <taxon>lamiids</taxon>
        <taxon>Solanales</taxon>
        <taxon>Solanaceae</taxon>
        <taxon>Solanoideae</taxon>
        <taxon>Solaneae</taxon>
        <taxon>Solanum</taxon>
    </lineage>
</organism>
<dbReference type="AlphaFoldDB" id="A0A9J5Y7Q9"/>
<protein>
    <submittedName>
        <fullName evidence="1">Uncharacterized protein</fullName>
    </submittedName>
</protein>
<evidence type="ECO:0000313" key="1">
    <source>
        <dbReference type="EMBL" id="KAG5595062.1"/>
    </source>
</evidence>
<comment type="caution">
    <text evidence="1">The sequence shown here is derived from an EMBL/GenBank/DDBJ whole genome shotgun (WGS) entry which is preliminary data.</text>
</comment>
<dbReference type="OrthoDB" id="10619909at2759"/>
<reference evidence="1 2" key="1">
    <citation type="submission" date="2020-09" db="EMBL/GenBank/DDBJ databases">
        <title>De no assembly of potato wild relative species, Solanum commersonii.</title>
        <authorList>
            <person name="Cho K."/>
        </authorList>
    </citation>
    <scope>NUCLEOTIDE SEQUENCE [LARGE SCALE GENOMIC DNA]</scope>
    <source>
        <strain evidence="1">LZ3.2</strain>
        <tissue evidence="1">Leaf</tissue>
    </source>
</reference>
<gene>
    <name evidence="1" type="ORF">H5410_036294</name>
</gene>
<dbReference type="Proteomes" id="UP000824120">
    <property type="component" value="Chromosome 7"/>
</dbReference>
<feature type="non-terminal residue" evidence="1">
    <location>
        <position position="1"/>
    </location>
</feature>
<dbReference type="EMBL" id="JACXVP010000007">
    <property type="protein sequence ID" value="KAG5595062.1"/>
    <property type="molecule type" value="Genomic_DNA"/>
</dbReference>
<name>A0A9J5Y7Q9_SOLCO</name>
<keyword evidence="2" id="KW-1185">Reference proteome</keyword>